<dbReference type="InterPro" id="IPR035965">
    <property type="entry name" value="PAS-like_dom_sf"/>
</dbReference>
<evidence type="ECO:0000313" key="13">
    <source>
        <dbReference type="Proteomes" id="UP000035762"/>
    </source>
</evidence>
<dbReference type="GO" id="GO:0005524">
    <property type="term" value="F:ATP binding"/>
    <property type="evidence" value="ECO:0007669"/>
    <property type="project" value="UniProtKB-KW"/>
</dbReference>
<dbReference type="SUPFAM" id="SSF55874">
    <property type="entry name" value="ATPase domain of HSP90 chaperone/DNA topoisomerase II/histidine kinase"/>
    <property type="match status" value="1"/>
</dbReference>
<feature type="compositionally biased region" description="Pro residues" evidence="9">
    <location>
        <begin position="361"/>
        <end position="372"/>
    </location>
</feature>
<dbReference type="SUPFAM" id="SSF47384">
    <property type="entry name" value="Homodimeric domain of signal transducing histidine kinase"/>
    <property type="match status" value="1"/>
</dbReference>
<name>A0A090N8T5_AFIFE</name>
<dbReference type="SMART" id="SM00091">
    <property type="entry name" value="PAS"/>
    <property type="match status" value="1"/>
</dbReference>
<keyword evidence="6" id="KW-0418">Kinase</keyword>
<evidence type="ECO:0000256" key="1">
    <source>
        <dbReference type="ARBA" id="ARBA00000085"/>
    </source>
</evidence>
<dbReference type="OrthoDB" id="9796100at2"/>
<dbReference type="Pfam" id="PF00989">
    <property type="entry name" value="PAS"/>
    <property type="match status" value="1"/>
</dbReference>
<keyword evidence="5" id="KW-0547">Nucleotide-binding</keyword>
<evidence type="ECO:0000256" key="7">
    <source>
        <dbReference type="ARBA" id="ARBA00022840"/>
    </source>
</evidence>
<dbReference type="SMART" id="SM00388">
    <property type="entry name" value="HisKA"/>
    <property type="match status" value="1"/>
</dbReference>
<evidence type="ECO:0000259" key="11">
    <source>
        <dbReference type="PROSITE" id="PS50112"/>
    </source>
</evidence>
<evidence type="ECO:0000256" key="8">
    <source>
        <dbReference type="ARBA" id="ARBA00023012"/>
    </source>
</evidence>
<dbReference type="PANTHER" id="PTHR43065:SF49">
    <property type="entry name" value="HISTIDINE KINASE"/>
    <property type="match status" value="1"/>
</dbReference>
<evidence type="ECO:0000256" key="4">
    <source>
        <dbReference type="ARBA" id="ARBA00022679"/>
    </source>
</evidence>
<dbReference type="EC" id="2.7.13.3" evidence="2"/>
<dbReference type="Gene3D" id="3.30.450.20">
    <property type="entry name" value="PAS domain"/>
    <property type="match status" value="1"/>
</dbReference>
<keyword evidence="7" id="KW-0067">ATP-binding</keyword>
<dbReference type="InterPro" id="IPR036097">
    <property type="entry name" value="HisK_dim/P_sf"/>
</dbReference>
<dbReference type="InterPro" id="IPR000014">
    <property type="entry name" value="PAS"/>
</dbReference>
<keyword evidence="8" id="KW-0902">Two-component regulatory system</keyword>
<dbReference type="InterPro" id="IPR005467">
    <property type="entry name" value="His_kinase_dom"/>
</dbReference>
<evidence type="ECO:0000313" key="12">
    <source>
        <dbReference type="EMBL" id="CEG10488.1"/>
    </source>
</evidence>
<dbReference type="InterPro" id="IPR013767">
    <property type="entry name" value="PAS_fold"/>
</dbReference>
<dbReference type="Proteomes" id="UP000035762">
    <property type="component" value="Unassembled WGS sequence"/>
</dbReference>
<sequence>MTNNLTPSGSTGERLEIDDCDSHFGLAPSSFRLLVENTADGILLVDPDGAVLYANAAAARIFGRRRRDLLDVSLGRPIVEGEATEITVRRPNLSPAQVELRVVEVEWNSEHALLANLRDVSLQRANEQRLRELQKLEALGKLAAGMAHDFRNLIMVVQAGLRLIGSKIREGGPPEDVAMLIQEIMQRTHNAEALTGQLLTFSRKQVLAPKLVDINERILSIASILGPTLGRGISIRTELDDNVGTLEIDSDQLDVALLNLAVNARDAMDGRGTLSIATGVVAGGVASSSHMIRITITDTGVGMDAQTKARAFEPFFTTKGDGKGTGLGLSQVYGFVVQSGGQVRIDSEPGAGTRVNLFLPRNPPDPDPPAGE</sequence>
<dbReference type="Pfam" id="PF00512">
    <property type="entry name" value="HisKA"/>
    <property type="match status" value="1"/>
</dbReference>
<dbReference type="InterPro" id="IPR003661">
    <property type="entry name" value="HisK_dim/P_dom"/>
</dbReference>
<dbReference type="STRING" id="1035.BN961_03928"/>
<dbReference type="Gene3D" id="3.30.565.10">
    <property type="entry name" value="Histidine kinase-like ATPase, C-terminal domain"/>
    <property type="match status" value="1"/>
</dbReference>
<reference evidence="12 13" key="1">
    <citation type="journal article" date="2014" name="Genome Announc.">
        <title>Genome Sequence of Afipia felis Strain 76713, Isolated in Hospital Water Using an Amoeba Co-Culture Procedure.</title>
        <authorList>
            <person name="Benamar S."/>
            <person name="La Scola B."/>
            <person name="Croce O."/>
        </authorList>
    </citation>
    <scope>NUCLEOTIDE SEQUENCE [LARGE SCALE GENOMIC DNA]</scope>
    <source>
        <strain evidence="12 13">76713</strain>
    </source>
</reference>
<dbReference type="SMART" id="SM00387">
    <property type="entry name" value="HATPase_c"/>
    <property type="match status" value="1"/>
</dbReference>
<evidence type="ECO:0000256" key="6">
    <source>
        <dbReference type="ARBA" id="ARBA00022777"/>
    </source>
</evidence>
<dbReference type="PROSITE" id="PS50112">
    <property type="entry name" value="PAS"/>
    <property type="match status" value="1"/>
</dbReference>
<evidence type="ECO:0000256" key="2">
    <source>
        <dbReference type="ARBA" id="ARBA00012438"/>
    </source>
</evidence>
<comment type="catalytic activity">
    <reaction evidence="1">
        <text>ATP + protein L-histidine = ADP + protein N-phospho-L-histidine.</text>
        <dbReference type="EC" id="2.7.13.3"/>
    </reaction>
</comment>
<dbReference type="GO" id="GO:0006355">
    <property type="term" value="P:regulation of DNA-templated transcription"/>
    <property type="evidence" value="ECO:0007669"/>
    <property type="project" value="InterPro"/>
</dbReference>
<organism evidence="12 13">
    <name type="scientific">Afipia felis</name>
    <name type="common">Cat scratch disease bacillus</name>
    <dbReference type="NCBI Taxonomy" id="1035"/>
    <lineage>
        <taxon>Bacteria</taxon>
        <taxon>Pseudomonadati</taxon>
        <taxon>Pseudomonadota</taxon>
        <taxon>Alphaproteobacteria</taxon>
        <taxon>Hyphomicrobiales</taxon>
        <taxon>Nitrobacteraceae</taxon>
        <taxon>Afipia</taxon>
    </lineage>
</organism>
<dbReference type="EMBL" id="CCAZ020000003">
    <property type="protein sequence ID" value="CEG10488.1"/>
    <property type="molecule type" value="Genomic_DNA"/>
</dbReference>
<dbReference type="InterPro" id="IPR004358">
    <property type="entry name" value="Sig_transdc_His_kin-like_C"/>
</dbReference>
<feature type="domain" description="PAS" evidence="11">
    <location>
        <begin position="27"/>
        <end position="71"/>
    </location>
</feature>
<evidence type="ECO:0000259" key="10">
    <source>
        <dbReference type="PROSITE" id="PS50109"/>
    </source>
</evidence>
<evidence type="ECO:0000256" key="5">
    <source>
        <dbReference type="ARBA" id="ARBA00022741"/>
    </source>
</evidence>
<evidence type="ECO:0000256" key="9">
    <source>
        <dbReference type="SAM" id="MobiDB-lite"/>
    </source>
</evidence>
<accession>A0A090N8T5</accession>
<keyword evidence="3" id="KW-0597">Phosphoprotein</keyword>
<feature type="domain" description="Histidine kinase" evidence="10">
    <location>
        <begin position="145"/>
        <end position="363"/>
    </location>
</feature>
<feature type="region of interest" description="Disordered" evidence="9">
    <location>
        <begin position="344"/>
        <end position="372"/>
    </location>
</feature>
<dbReference type="InterPro" id="IPR036890">
    <property type="entry name" value="HATPase_C_sf"/>
</dbReference>
<dbReference type="InterPro" id="IPR003594">
    <property type="entry name" value="HATPase_dom"/>
</dbReference>
<dbReference type="CDD" id="cd00082">
    <property type="entry name" value="HisKA"/>
    <property type="match status" value="1"/>
</dbReference>
<dbReference type="PRINTS" id="PR00344">
    <property type="entry name" value="BCTRLSENSOR"/>
</dbReference>
<dbReference type="Pfam" id="PF02518">
    <property type="entry name" value="HATPase_c"/>
    <property type="match status" value="1"/>
</dbReference>
<dbReference type="RefSeq" id="WP_048758130.1">
    <property type="nucleotide sequence ID" value="NZ_CCAZ020000003.1"/>
</dbReference>
<comment type="caution">
    <text evidence="12">The sequence shown here is derived from an EMBL/GenBank/DDBJ whole genome shotgun (WGS) entry which is preliminary data.</text>
</comment>
<proteinExistence type="predicted"/>
<dbReference type="SUPFAM" id="SSF55785">
    <property type="entry name" value="PYP-like sensor domain (PAS domain)"/>
    <property type="match status" value="1"/>
</dbReference>
<gene>
    <name evidence="12" type="ORF">BN961_03928</name>
</gene>
<dbReference type="Gene3D" id="1.10.287.130">
    <property type="match status" value="1"/>
</dbReference>
<dbReference type="AlphaFoldDB" id="A0A090N8T5"/>
<keyword evidence="13" id="KW-1185">Reference proteome</keyword>
<dbReference type="NCBIfam" id="TIGR00229">
    <property type="entry name" value="sensory_box"/>
    <property type="match status" value="1"/>
</dbReference>
<evidence type="ECO:0000256" key="3">
    <source>
        <dbReference type="ARBA" id="ARBA00022553"/>
    </source>
</evidence>
<dbReference type="PANTHER" id="PTHR43065">
    <property type="entry name" value="SENSOR HISTIDINE KINASE"/>
    <property type="match status" value="1"/>
</dbReference>
<dbReference type="GO" id="GO:0000155">
    <property type="term" value="F:phosphorelay sensor kinase activity"/>
    <property type="evidence" value="ECO:0007669"/>
    <property type="project" value="InterPro"/>
</dbReference>
<keyword evidence="4" id="KW-0808">Transferase</keyword>
<dbReference type="PROSITE" id="PS50109">
    <property type="entry name" value="HIS_KIN"/>
    <property type="match status" value="1"/>
</dbReference>
<protein>
    <recommendedName>
        <fullName evidence="2">histidine kinase</fullName>
        <ecNumber evidence="2">2.7.13.3</ecNumber>
    </recommendedName>
</protein>